<protein>
    <submittedName>
        <fullName evidence="1">Uncharacterized protein</fullName>
    </submittedName>
</protein>
<dbReference type="Proteomes" id="UP001153387">
    <property type="component" value="Unassembled WGS sequence"/>
</dbReference>
<proteinExistence type="predicted"/>
<reference evidence="1 2" key="1">
    <citation type="submission" date="2022-10" db="EMBL/GenBank/DDBJ databases">
        <title>Comparative genomic analysis of Cohnella hashimotonis sp. nov., isolated from the International Space Station.</title>
        <authorList>
            <person name="Simpson A."/>
            <person name="Venkateswaran K."/>
        </authorList>
    </citation>
    <scope>NUCLEOTIDE SEQUENCE [LARGE SCALE GENOMIC DNA]</scope>
    <source>
        <strain evidence="1 2">DSM 18997</strain>
    </source>
</reference>
<name>A0A9X4QKQ3_9BACL</name>
<dbReference type="EMBL" id="JAPDHZ010000002">
    <property type="protein sequence ID" value="MDG0789903.1"/>
    <property type="molecule type" value="Genomic_DNA"/>
</dbReference>
<comment type="caution">
    <text evidence="1">The sequence shown here is derived from an EMBL/GenBank/DDBJ whole genome shotgun (WGS) entry which is preliminary data.</text>
</comment>
<gene>
    <name evidence="1" type="ORF">OMP38_02860</name>
</gene>
<keyword evidence="2" id="KW-1185">Reference proteome</keyword>
<evidence type="ECO:0000313" key="2">
    <source>
        <dbReference type="Proteomes" id="UP001153387"/>
    </source>
</evidence>
<accession>A0A9X4QKQ3</accession>
<dbReference type="AlphaFoldDB" id="A0A9X4QKQ3"/>
<sequence length="151" mass="17241">MTDQNKISILGQDRSMFGGYTKSNPLYSGSVAYIAINKGSEKFIASVSSEGMSTGTEAWKDFKTFKEPAPKGYYYLFVKVNFKLLSTEDPGSSVHLHFYDFKYLDSKTGELTPSIPLLLDEVILRQGESYEDWIGFLIREDEKKLYNRLFI</sequence>
<dbReference type="RefSeq" id="WP_277563790.1">
    <property type="nucleotide sequence ID" value="NZ_JAPDHZ010000002.1"/>
</dbReference>
<evidence type="ECO:0000313" key="1">
    <source>
        <dbReference type="EMBL" id="MDG0789903.1"/>
    </source>
</evidence>
<organism evidence="1 2">
    <name type="scientific">Cohnella ginsengisoli</name>
    <dbReference type="NCBI Taxonomy" id="425004"/>
    <lineage>
        <taxon>Bacteria</taxon>
        <taxon>Bacillati</taxon>
        <taxon>Bacillota</taxon>
        <taxon>Bacilli</taxon>
        <taxon>Bacillales</taxon>
        <taxon>Paenibacillaceae</taxon>
        <taxon>Cohnella</taxon>
    </lineage>
</organism>